<keyword evidence="15" id="KW-0812">Transmembrane</keyword>
<keyword evidence="10" id="KW-0624">Polysaccharide degradation</keyword>
<dbReference type="EMBL" id="VJMJ01000065">
    <property type="protein sequence ID" value="KAF0739292.1"/>
    <property type="molecule type" value="Genomic_DNA"/>
</dbReference>
<evidence type="ECO:0000313" key="16">
    <source>
        <dbReference type="EMBL" id="KAF0739292.1"/>
    </source>
</evidence>
<evidence type="ECO:0000256" key="6">
    <source>
        <dbReference type="ARBA" id="ARBA00023136"/>
    </source>
</evidence>
<comment type="function">
    <text evidence="11">Glucanases play a role in cell expansion during growth, in cell-cell fusion during mating, and in spore release during sporulation. This enzyme may be involved in beta-glucan degradation. Active on laminarin and lichenan.</text>
</comment>
<feature type="compositionally biased region" description="Low complexity" evidence="14">
    <location>
        <begin position="311"/>
        <end position="331"/>
    </location>
</feature>
<evidence type="ECO:0000256" key="10">
    <source>
        <dbReference type="ARBA" id="ARBA00023326"/>
    </source>
</evidence>
<comment type="caution">
    <text evidence="16">The sequence shown here is derived from an EMBL/GenBank/DDBJ whole genome shotgun (WGS) entry which is preliminary data.</text>
</comment>
<protein>
    <recommendedName>
        <fullName evidence="3">glucan endo-1,3-beta-D-glucosidase</fullName>
        <ecNumber evidence="3">3.2.1.39</ecNumber>
    </recommendedName>
    <alternativeName>
        <fullName evidence="13">Endo-1,3-beta-glucanase btgC</fullName>
    </alternativeName>
    <alternativeName>
        <fullName evidence="12">Laminarinase btgC</fullName>
    </alternativeName>
</protein>
<evidence type="ECO:0000256" key="5">
    <source>
        <dbReference type="ARBA" id="ARBA00022801"/>
    </source>
</evidence>
<dbReference type="InterPro" id="IPR050732">
    <property type="entry name" value="Beta-glucan_modifiers"/>
</dbReference>
<keyword evidence="9" id="KW-0961">Cell wall biogenesis/degradation</keyword>
<keyword evidence="6 15" id="KW-0472">Membrane</keyword>
<evidence type="ECO:0000256" key="1">
    <source>
        <dbReference type="ARBA" id="ARBA00000382"/>
    </source>
</evidence>
<comment type="catalytic activity">
    <reaction evidence="1">
        <text>Hydrolysis of (1-&gt;3)-beta-D-glucosidic linkages in (1-&gt;3)-beta-D-glucans.</text>
        <dbReference type="EC" id="3.2.1.39"/>
    </reaction>
</comment>
<evidence type="ECO:0000256" key="2">
    <source>
        <dbReference type="ARBA" id="ARBA00004236"/>
    </source>
</evidence>
<keyword evidence="17" id="KW-1185">Reference proteome</keyword>
<evidence type="ECO:0000256" key="7">
    <source>
        <dbReference type="ARBA" id="ARBA00023180"/>
    </source>
</evidence>
<evidence type="ECO:0000256" key="4">
    <source>
        <dbReference type="ARBA" id="ARBA00022475"/>
    </source>
</evidence>
<dbReference type="PANTHER" id="PTHR16631">
    <property type="entry name" value="GLUCAN 1,3-BETA-GLUCOSIDASE"/>
    <property type="match status" value="1"/>
</dbReference>
<dbReference type="VEuPathDB" id="FungiDB:AeMF1_017321"/>
<evidence type="ECO:0000256" key="9">
    <source>
        <dbReference type="ARBA" id="ARBA00023316"/>
    </source>
</evidence>
<evidence type="ECO:0000256" key="12">
    <source>
        <dbReference type="ARBA" id="ARBA00042373"/>
    </source>
</evidence>
<organism evidence="16 17">
    <name type="scientific">Aphanomyces euteiches</name>
    <dbReference type="NCBI Taxonomy" id="100861"/>
    <lineage>
        <taxon>Eukaryota</taxon>
        <taxon>Sar</taxon>
        <taxon>Stramenopiles</taxon>
        <taxon>Oomycota</taxon>
        <taxon>Saprolegniomycetes</taxon>
        <taxon>Saprolegniales</taxon>
        <taxon>Verrucalvaceae</taxon>
        <taxon>Aphanomyces</taxon>
    </lineage>
</organism>
<evidence type="ECO:0000256" key="15">
    <source>
        <dbReference type="SAM" id="Phobius"/>
    </source>
</evidence>
<keyword evidence="7" id="KW-0325">Glycoprotein</keyword>
<dbReference type="GO" id="GO:0000272">
    <property type="term" value="P:polysaccharide catabolic process"/>
    <property type="evidence" value="ECO:0007669"/>
    <property type="project" value="UniProtKB-KW"/>
</dbReference>
<feature type="region of interest" description="Disordered" evidence="14">
    <location>
        <begin position="305"/>
        <end position="331"/>
    </location>
</feature>
<sequence length="331" mass="35291">MVQTTMDPEPTPAAVEVTSDAEYAVNDDEEQTVARPSNKKRILLALVAGLLVVGGVVGAILVVNAKTNAPASSTSVSVGATRAFQGLSVAYDSNANPNGIKDDFQRIKQRFGAVRTFQTAGTRNHIQAAGEVGIGIYAGVWIRGSDADTSNDMQAVVTGVKSYPNNVKAVFVGSEDLSNGVDPSVVIAKVQQMKQLLRNAGFPNIPIGSVQTDGAWNGNGRNLANNCDILGVNIHPFFSGAVSRTQPIEDLKSRWNQMVNWFPGKKIMLTETGWPTAGSAYDGHQPSLATTKDYLNKVQDWARQGNAATCRPSSSTTTRRTSRPTLNNTLA</sequence>
<keyword evidence="4" id="KW-1003">Cell membrane</keyword>
<dbReference type="GO" id="GO:0005886">
    <property type="term" value="C:plasma membrane"/>
    <property type="evidence" value="ECO:0007669"/>
    <property type="project" value="UniProtKB-SubCell"/>
</dbReference>
<keyword evidence="15" id="KW-1133">Transmembrane helix</keyword>
<keyword evidence="8" id="KW-0119">Carbohydrate metabolism</keyword>
<dbReference type="PANTHER" id="PTHR16631:SF17">
    <property type="entry name" value="GLUCAN ENDO-1,3-BETA-GLUCOSIDASE BTGC"/>
    <property type="match status" value="1"/>
</dbReference>
<evidence type="ECO:0000313" key="17">
    <source>
        <dbReference type="Proteomes" id="UP000481153"/>
    </source>
</evidence>
<name>A0A6G0XGP7_9STRA</name>
<dbReference type="SUPFAM" id="SSF51445">
    <property type="entry name" value="(Trans)glycosidases"/>
    <property type="match status" value="1"/>
</dbReference>
<reference evidence="16 17" key="1">
    <citation type="submission" date="2019-07" db="EMBL/GenBank/DDBJ databases">
        <title>Genomics analysis of Aphanomyces spp. identifies a new class of oomycete effector associated with host adaptation.</title>
        <authorList>
            <person name="Gaulin E."/>
        </authorList>
    </citation>
    <scope>NUCLEOTIDE SEQUENCE [LARGE SCALE GENOMIC DNA]</scope>
    <source>
        <strain evidence="16 17">ATCC 201684</strain>
    </source>
</reference>
<feature type="transmembrane region" description="Helical" evidence="15">
    <location>
        <begin position="42"/>
        <end position="63"/>
    </location>
</feature>
<dbReference type="AlphaFoldDB" id="A0A6G0XGP7"/>
<evidence type="ECO:0000256" key="13">
    <source>
        <dbReference type="ARBA" id="ARBA00043078"/>
    </source>
</evidence>
<keyword evidence="5" id="KW-0378">Hydrolase</keyword>
<evidence type="ECO:0000256" key="11">
    <source>
        <dbReference type="ARBA" id="ARBA00037649"/>
    </source>
</evidence>
<dbReference type="Gene3D" id="3.20.20.80">
    <property type="entry name" value="Glycosidases"/>
    <property type="match status" value="2"/>
</dbReference>
<accession>A0A6G0XGP7</accession>
<dbReference type="Proteomes" id="UP000481153">
    <property type="component" value="Unassembled WGS sequence"/>
</dbReference>
<dbReference type="InterPro" id="IPR017853">
    <property type="entry name" value="GH"/>
</dbReference>
<proteinExistence type="predicted"/>
<comment type="subcellular location">
    <subcellularLocation>
        <location evidence="2">Cell membrane</location>
    </subcellularLocation>
</comment>
<dbReference type="GO" id="GO:0042973">
    <property type="term" value="F:glucan endo-1,3-beta-D-glucosidase activity"/>
    <property type="evidence" value="ECO:0007669"/>
    <property type="project" value="UniProtKB-EC"/>
</dbReference>
<dbReference type="GO" id="GO:0071555">
    <property type="term" value="P:cell wall organization"/>
    <property type="evidence" value="ECO:0007669"/>
    <property type="project" value="UniProtKB-KW"/>
</dbReference>
<evidence type="ECO:0000256" key="8">
    <source>
        <dbReference type="ARBA" id="ARBA00023277"/>
    </source>
</evidence>
<dbReference type="EC" id="3.2.1.39" evidence="3"/>
<evidence type="ECO:0000256" key="3">
    <source>
        <dbReference type="ARBA" id="ARBA00012780"/>
    </source>
</evidence>
<evidence type="ECO:0000256" key="14">
    <source>
        <dbReference type="SAM" id="MobiDB-lite"/>
    </source>
</evidence>
<gene>
    <name evidence="16" type="ORF">Ae201684_005068</name>
</gene>